<dbReference type="InterPro" id="IPR004268">
    <property type="entry name" value="MurJ"/>
</dbReference>
<keyword evidence="5 8" id="KW-0573">Peptidoglycan synthesis</keyword>
<feature type="transmembrane region" description="Helical" evidence="8">
    <location>
        <begin position="20"/>
        <end position="46"/>
    </location>
</feature>
<dbReference type="GO" id="GO:0071555">
    <property type="term" value="P:cell wall organization"/>
    <property type="evidence" value="ECO:0007669"/>
    <property type="project" value="UniProtKB-KW"/>
</dbReference>
<dbReference type="InterPro" id="IPR051050">
    <property type="entry name" value="Lipid_II_flippase_MurJ/MviN"/>
</dbReference>
<feature type="transmembrane region" description="Helical" evidence="8">
    <location>
        <begin position="356"/>
        <end position="379"/>
    </location>
</feature>
<feature type="transmembrane region" description="Helical" evidence="8">
    <location>
        <begin position="453"/>
        <end position="474"/>
    </location>
</feature>
<feature type="transmembrane region" description="Helical" evidence="8">
    <location>
        <begin position="105"/>
        <end position="125"/>
    </location>
</feature>
<evidence type="ECO:0000256" key="7">
    <source>
        <dbReference type="ARBA" id="ARBA00023136"/>
    </source>
</evidence>
<comment type="caution">
    <text evidence="9">The sequence shown here is derived from an EMBL/GenBank/DDBJ whole genome shotgun (WGS) entry which is preliminary data.</text>
</comment>
<dbReference type="PANTHER" id="PTHR47019:SF1">
    <property type="entry name" value="LIPID II FLIPPASE MURJ"/>
    <property type="match status" value="1"/>
</dbReference>
<feature type="transmembrane region" description="Helical" evidence="8">
    <location>
        <begin position="391"/>
        <end position="413"/>
    </location>
</feature>
<proteinExistence type="inferred from homology"/>
<dbReference type="GO" id="GO:0005886">
    <property type="term" value="C:plasma membrane"/>
    <property type="evidence" value="ECO:0007669"/>
    <property type="project" value="UniProtKB-SubCell"/>
</dbReference>
<feature type="transmembrane region" description="Helical" evidence="8">
    <location>
        <begin position="314"/>
        <end position="336"/>
    </location>
</feature>
<evidence type="ECO:0000256" key="6">
    <source>
        <dbReference type="ARBA" id="ARBA00022989"/>
    </source>
</evidence>
<evidence type="ECO:0000256" key="5">
    <source>
        <dbReference type="ARBA" id="ARBA00022984"/>
    </source>
</evidence>
<comment type="pathway">
    <text evidence="8">Cell wall biogenesis; peptidoglycan biosynthesis.</text>
</comment>
<keyword evidence="8" id="KW-0961">Cell wall biogenesis/degradation</keyword>
<evidence type="ECO:0000256" key="1">
    <source>
        <dbReference type="ARBA" id="ARBA00004651"/>
    </source>
</evidence>
<keyword evidence="6 8" id="KW-1133">Transmembrane helix</keyword>
<dbReference type="Proteomes" id="UP000178812">
    <property type="component" value="Unassembled WGS sequence"/>
</dbReference>
<organism evidence="9 10">
    <name type="scientific">Candidatus Woesebacteria bacterium GWB1_43_5</name>
    <dbReference type="NCBI Taxonomy" id="1802474"/>
    <lineage>
        <taxon>Bacteria</taxon>
        <taxon>Candidatus Woeseibacteriota</taxon>
    </lineage>
</organism>
<feature type="transmembrane region" description="Helical" evidence="8">
    <location>
        <begin position="66"/>
        <end position="84"/>
    </location>
</feature>
<dbReference type="GO" id="GO:0009252">
    <property type="term" value="P:peptidoglycan biosynthetic process"/>
    <property type="evidence" value="ECO:0007669"/>
    <property type="project" value="UniProtKB-UniRule"/>
</dbReference>
<feature type="transmembrane region" description="Helical" evidence="8">
    <location>
        <begin position="197"/>
        <end position="220"/>
    </location>
</feature>
<feature type="transmembrane region" description="Helical" evidence="8">
    <location>
        <begin position="145"/>
        <end position="164"/>
    </location>
</feature>
<evidence type="ECO:0000313" key="9">
    <source>
        <dbReference type="EMBL" id="OGM05606.1"/>
    </source>
</evidence>
<dbReference type="GO" id="GO:0034204">
    <property type="term" value="P:lipid translocation"/>
    <property type="evidence" value="ECO:0007669"/>
    <property type="project" value="TreeGrafter"/>
</dbReference>
<feature type="transmembrane region" description="Helical" evidence="8">
    <location>
        <begin position="419"/>
        <end position="441"/>
    </location>
</feature>
<comment type="subcellular location">
    <subcellularLocation>
        <location evidence="1 8">Cell membrane</location>
        <topology evidence="1 8">Multi-pass membrane protein</topology>
    </subcellularLocation>
</comment>
<evidence type="ECO:0000313" key="10">
    <source>
        <dbReference type="Proteomes" id="UP000178812"/>
    </source>
</evidence>
<keyword evidence="3 8" id="KW-0812">Transmembrane</keyword>
<dbReference type="PANTHER" id="PTHR47019">
    <property type="entry name" value="LIPID II FLIPPASE MURJ"/>
    <property type="match status" value="1"/>
</dbReference>
<sequence length="570" mass="62963">MVQRYLIKGKNFLLSPQTSVLSAASVIMVMLVAARVLGVVNKFVLAHYFALDDVSLFWAAFRLPDLVFEIFFFSTFSSAFIPVFTKALKKGNGEAWEIAGRVVNIGLLIFVPLAVLVGLFANQIYNFVAPGFSDDQTKTIAQIARILFAAQGLFIVSYIVTGVLESLRRFLIPALAPVFYNLGIILGTIFLTPYFGIYGPAIGVVIGAALHLAIQMPLAFHLGFRFIPRIFPNEGVKKIGKLSLPRFIELSFQQVARTVELNLSSLVSVVSYTYLVYATSLQALPVTLFGVSLAKAALPTLARLEDNPKEFLRTLLATLYQIVFFVLPLATILIVLRVPVVRLTYGIANHFDWEATIQTGLVLSAFAFGVVFQSAVSLLSRAFYALHDTRTPVAVSLVGVLITIATEVVLIRVFGVPVWGLAAAFSLGVGIQSIVLFYLLVRKIDGISIFSAVAPIFKHVLAVLPSGAVMFFILKFFDRSVWIKRLAIFTNLDVPFQKFVLDTRYTFNLIFLTLVVASIGLSIYIAVLYILRSKELFIFTRLLSEKRFALPSSRKRETVAPPPQDSTSTQ</sequence>
<evidence type="ECO:0000256" key="3">
    <source>
        <dbReference type="ARBA" id="ARBA00022692"/>
    </source>
</evidence>
<feature type="transmembrane region" description="Helical" evidence="8">
    <location>
        <begin position="171"/>
        <end position="191"/>
    </location>
</feature>
<reference evidence="9 10" key="1">
    <citation type="journal article" date="2016" name="Nat. Commun.">
        <title>Thousands of microbial genomes shed light on interconnected biogeochemical processes in an aquifer system.</title>
        <authorList>
            <person name="Anantharaman K."/>
            <person name="Brown C.T."/>
            <person name="Hug L.A."/>
            <person name="Sharon I."/>
            <person name="Castelle C.J."/>
            <person name="Probst A.J."/>
            <person name="Thomas B.C."/>
            <person name="Singh A."/>
            <person name="Wilkins M.J."/>
            <person name="Karaoz U."/>
            <person name="Brodie E.L."/>
            <person name="Williams K.H."/>
            <person name="Hubbard S.S."/>
            <person name="Banfield J.F."/>
        </authorList>
    </citation>
    <scope>NUCLEOTIDE SEQUENCE [LARGE SCALE GENOMIC DNA]</scope>
</reference>
<dbReference type="GO" id="GO:0008360">
    <property type="term" value="P:regulation of cell shape"/>
    <property type="evidence" value="ECO:0007669"/>
    <property type="project" value="UniProtKB-KW"/>
</dbReference>
<accession>A0A1F7WS49</accession>
<evidence type="ECO:0000256" key="2">
    <source>
        <dbReference type="ARBA" id="ARBA00022475"/>
    </source>
</evidence>
<name>A0A1F7WS49_9BACT</name>
<keyword evidence="7 8" id="KW-0472">Membrane</keyword>
<dbReference type="HAMAP" id="MF_02078">
    <property type="entry name" value="MurJ_MviN"/>
    <property type="match status" value="1"/>
</dbReference>
<dbReference type="EMBL" id="MGFM01000031">
    <property type="protein sequence ID" value="OGM05606.1"/>
    <property type="molecule type" value="Genomic_DNA"/>
</dbReference>
<keyword evidence="4 8" id="KW-0133">Cell shape</keyword>
<dbReference type="GO" id="GO:0015648">
    <property type="term" value="F:lipid-linked peptidoglycan transporter activity"/>
    <property type="evidence" value="ECO:0007669"/>
    <property type="project" value="UniProtKB-UniRule"/>
</dbReference>
<dbReference type="UniPathway" id="UPA00219"/>
<keyword evidence="2 8" id="KW-1003">Cell membrane</keyword>
<evidence type="ECO:0000256" key="8">
    <source>
        <dbReference type="HAMAP-Rule" id="MF_02078"/>
    </source>
</evidence>
<feature type="transmembrane region" description="Helical" evidence="8">
    <location>
        <begin position="509"/>
        <end position="531"/>
    </location>
</feature>
<dbReference type="CDD" id="cd13123">
    <property type="entry name" value="MATE_MurJ_like"/>
    <property type="match status" value="1"/>
</dbReference>
<comment type="function">
    <text evidence="8">Involved in peptidoglycan biosynthesis. Transports lipid-linked peptidoglycan precursors from the inner to the outer leaflet of the cytoplasmic membrane.</text>
</comment>
<evidence type="ECO:0000256" key="4">
    <source>
        <dbReference type="ARBA" id="ARBA00022960"/>
    </source>
</evidence>
<gene>
    <name evidence="8" type="primary">murJ</name>
    <name evidence="9" type="ORF">A2125_01520</name>
</gene>
<comment type="similarity">
    <text evidence="8">Belongs to the MurJ/MviN family.</text>
</comment>
<dbReference type="PRINTS" id="PR01806">
    <property type="entry name" value="VIRFACTRMVIN"/>
</dbReference>
<dbReference type="AlphaFoldDB" id="A0A1F7WS49"/>
<keyword evidence="8" id="KW-0813">Transport</keyword>
<dbReference type="Pfam" id="PF03023">
    <property type="entry name" value="MurJ"/>
    <property type="match status" value="1"/>
</dbReference>
<protein>
    <recommendedName>
        <fullName evidence="8">Probable lipid II flippase MurJ</fullName>
    </recommendedName>
</protein>